<organism evidence="13 14">
    <name type="scientific">Zostera marina</name>
    <name type="common">Eelgrass</name>
    <dbReference type="NCBI Taxonomy" id="29655"/>
    <lineage>
        <taxon>Eukaryota</taxon>
        <taxon>Viridiplantae</taxon>
        <taxon>Streptophyta</taxon>
        <taxon>Embryophyta</taxon>
        <taxon>Tracheophyta</taxon>
        <taxon>Spermatophyta</taxon>
        <taxon>Magnoliopsida</taxon>
        <taxon>Liliopsida</taxon>
        <taxon>Zosteraceae</taxon>
        <taxon>Zostera</taxon>
    </lineage>
</organism>
<reference evidence="14" key="1">
    <citation type="journal article" date="2016" name="Nature">
        <title>The genome of the seagrass Zostera marina reveals angiosperm adaptation to the sea.</title>
        <authorList>
            <person name="Olsen J.L."/>
            <person name="Rouze P."/>
            <person name="Verhelst B."/>
            <person name="Lin Y.-C."/>
            <person name="Bayer T."/>
            <person name="Collen J."/>
            <person name="Dattolo E."/>
            <person name="De Paoli E."/>
            <person name="Dittami S."/>
            <person name="Maumus F."/>
            <person name="Michel G."/>
            <person name="Kersting A."/>
            <person name="Lauritano C."/>
            <person name="Lohaus R."/>
            <person name="Toepel M."/>
            <person name="Tonon T."/>
            <person name="Vanneste K."/>
            <person name="Amirebrahimi M."/>
            <person name="Brakel J."/>
            <person name="Bostroem C."/>
            <person name="Chovatia M."/>
            <person name="Grimwood J."/>
            <person name="Jenkins J.W."/>
            <person name="Jueterbock A."/>
            <person name="Mraz A."/>
            <person name="Stam W.T."/>
            <person name="Tice H."/>
            <person name="Bornberg-Bauer E."/>
            <person name="Green P.J."/>
            <person name="Pearson G.A."/>
            <person name="Procaccini G."/>
            <person name="Duarte C.M."/>
            <person name="Schmutz J."/>
            <person name="Reusch T.B.H."/>
            <person name="Van de Peer Y."/>
        </authorList>
    </citation>
    <scope>NUCLEOTIDE SEQUENCE [LARGE SCALE GENOMIC DNA]</scope>
    <source>
        <strain evidence="14">cv. Finnish</strain>
    </source>
</reference>
<dbReference type="PROSITE" id="PS50011">
    <property type="entry name" value="PROTEIN_KINASE_DOM"/>
    <property type="match status" value="1"/>
</dbReference>
<dbReference type="GO" id="GO:0007165">
    <property type="term" value="P:signal transduction"/>
    <property type="evidence" value="ECO:0000318"/>
    <property type="project" value="GO_Central"/>
</dbReference>
<feature type="domain" description="ACT" evidence="12">
    <location>
        <begin position="167"/>
        <end position="241"/>
    </location>
</feature>
<keyword evidence="5" id="KW-0547">Nucleotide-binding</keyword>
<dbReference type="FunFam" id="3.30.200.20:FF:000060">
    <property type="entry name" value="Serine/threonine-protein kinase isoform 1"/>
    <property type="match status" value="1"/>
</dbReference>
<dbReference type="SUPFAM" id="SSF55021">
    <property type="entry name" value="ACT-like"/>
    <property type="match status" value="1"/>
</dbReference>
<dbReference type="CDD" id="cd13999">
    <property type="entry name" value="STKc_MAP3K-like"/>
    <property type="match status" value="1"/>
</dbReference>
<comment type="similarity">
    <text evidence="1">Belongs to the protein kinase superfamily. TKL Ser/Thr protein kinase family. RAF subfamily.</text>
</comment>
<proteinExistence type="inferred from homology"/>
<comment type="caution">
    <text evidence="13">The sequence shown here is derived from an EMBL/GenBank/DDBJ whole genome shotgun (WGS) entry which is preliminary data.</text>
</comment>
<dbReference type="GO" id="GO:0005524">
    <property type="term" value="F:ATP binding"/>
    <property type="evidence" value="ECO:0007669"/>
    <property type="project" value="UniProtKB-KW"/>
</dbReference>
<evidence type="ECO:0000256" key="5">
    <source>
        <dbReference type="ARBA" id="ARBA00022741"/>
    </source>
</evidence>
<dbReference type="InterPro" id="IPR002912">
    <property type="entry name" value="ACT_dom"/>
</dbReference>
<dbReference type="InterPro" id="IPR045865">
    <property type="entry name" value="ACT-like_dom_sf"/>
</dbReference>
<evidence type="ECO:0000256" key="4">
    <source>
        <dbReference type="ARBA" id="ARBA00022679"/>
    </source>
</evidence>
<evidence type="ECO:0000256" key="10">
    <source>
        <dbReference type="SAM" id="MobiDB-lite"/>
    </source>
</evidence>
<feature type="domain" description="Protein kinase" evidence="11">
    <location>
        <begin position="292"/>
        <end position="544"/>
    </location>
</feature>
<gene>
    <name evidence="13" type="ORF">ZOSMA_173G00130</name>
</gene>
<dbReference type="SMART" id="SM00220">
    <property type="entry name" value="S_TKc"/>
    <property type="match status" value="1"/>
</dbReference>
<evidence type="ECO:0000313" key="13">
    <source>
        <dbReference type="EMBL" id="KMZ71863.1"/>
    </source>
</evidence>
<evidence type="ECO:0000313" key="14">
    <source>
        <dbReference type="Proteomes" id="UP000036987"/>
    </source>
</evidence>
<keyword evidence="14" id="KW-1185">Reference proteome</keyword>
<evidence type="ECO:0000256" key="7">
    <source>
        <dbReference type="ARBA" id="ARBA00022840"/>
    </source>
</evidence>
<dbReference type="EC" id="2.7.11.1" evidence="2"/>
<dbReference type="InterPro" id="IPR008271">
    <property type="entry name" value="Ser/Thr_kinase_AS"/>
</dbReference>
<evidence type="ECO:0000256" key="2">
    <source>
        <dbReference type="ARBA" id="ARBA00012513"/>
    </source>
</evidence>
<evidence type="ECO:0000256" key="9">
    <source>
        <dbReference type="ARBA" id="ARBA00048679"/>
    </source>
</evidence>
<dbReference type="Gene3D" id="3.30.200.20">
    <property type="entry name" value="Phosphorylase Kinase, domain 1"/>
    <property type="match status" value="1"/>
</dbReference>
<comment type="catalytic activity">
    <reaction evidence="9">
        <text>L-seryl-[protein] + ATP = O-phospho-L-seryl-[protein] + ADP + H(+)</text>
        <dbReference type="Rhea" id="RHEA:17989"/>
        <dbReference type="Rhea" id="RHEA-COMP:9863"/>
        <dbReference type="Rhea" id="RHEA-COMP:11604"/>
        <dbReference type="ChEBI" id="CHEBI:15378"/>
        <dbReference type="ChEBI" id="CHEBI:29999"/>
        <dbReference type="ChEBI" id="CHEBI:30616"/>
        <dbReference type="ChEBI" id="CHEBI:83421"/>
        <dbReference type="ChEBI" id="CHEBI:456216"/>
        <dbReference type="EC" id="2.7.11.1"/>
    </reaction>
</comment>
<keyword evidence="4" id="KW-0808">Transferase</keyword>
<dbReference type="InterPro" id="IPR000719">
    <property type="entry name" value="Prot_kinase_dom"/>
</dbReference>
<dbReference type="STRING" id="29655.A0A0K9PS19"/>
<keyword evidence="6" id="KW-0418">Kinase</keyword>
<keyword evidence="7" id="KW-0067">ATP-binding</keyword>
<accession>A0A0K9PS19</accession>
<name>A0A0K9PS19_ZOSMR</name>
<dbReference type="InterPro" id="IPR051681">
    <property type="entry name" value="Ser/Thr_Kinases-Pseudokinases"/>
</dbReference>
<evidence type="ECO:0000259" key="12">
    <source>
        <dbReference type="PROSITE" id="PS51671"/>
    </source>
</evidence>
<dbReference type="InterPro" id="IPR001245">
    <property type="entry name" value="Ser-Thr/Tyr_kinase_cat_dom"/>
</dbReference>
<dbReference type="OMA" id="DLIKCEF"/>
<dbReference type="Pfam" id="PF07714">
    <property type="entry name" value="PK_Tyr_Ser-Thr"/>
    <property type="match status" value="1"/>
</dbReference>
<sequence length="573" mass="65135">MAMEDTESCSSRSVESPTHHPKQQRHKLEVYNKVLQRLKNSGVVRQAGFDDDVWAHFNRLPARYALDVNVERAEDVLTHARLLQLAVDPANRPAFDVRVVQVLPAIDEGVEREDISLYFSRHSLHPPPAFGSSSNLEVLPLETNKSQLQDGDCIKNINNMIPRPMHEITFSADDRPKLLSQLTSLLAEIGLNIQEAHAFSTNDGYSLDVFVVEGWPYEETEQLRQELQREILKFKKRSMSNSMPKFISKSMSKSQKSPLILDKASDDGKFPKEQIQIPTDAVCVWEIDFKLLKFEKKVASGSYGDLYRGTYCSQDVAIKVLKSERVSVDMQNDFAHEVFMMTKVRHKNIVQFIGACTKHPNLCIVTEFMSRGSVYDFLHKHKGMLDLSAIIRVATDVSKGMNYLHQNKIIHRDLKAANLLMDENDVVKVGDFGVSRVICETGVMTAETGTYRWMAPEVIEHKPYDHKADIFSFAIVLWELLTGKIPYKLLTPLQAAVGVVQSTMRPNIPKNTHHKIKDLLQKCWQQDPTLRPEFSEILDTLQVIAKEVESDPDRRRKNKAKPLGGIFSALKRG</sequence>
<dbReference type="CDD" id="cd04928">
    <property type="entry name" value="ACT_TyrKc"/>
    <property type="match status" value="1"/>
</dbReference>
<feature type="region of interest" description="Disordered" evidence="10">
    <location>
        <begin position="550"/>
        <end position="573"/>
    </location>
</feature>
<protein>
    <recommendedName>
        <fullName evidence="2">non-specific serine/threonine protein kinase</fullName>
        <ecNumber evidence="2">2.7.11.1</ecNumber>
    </recommendedName>
</protein>
<evidence type="ECO:0000256" key="8">
    <source>
        <dbReference type="ARBA" id="ARBA00047899"/>
    </source>
</evidence>
<dbReference type="OrthoDB" id="4062651at2759"/>
<feature type="region of interest" description="Disordered" evidence="10">
    <location>
        <begin position="1"/>
        <end position="26"/>
    </location>
</feature>
<dbReference type="PRINTS" id="PR00109">
    <property type="entry name" value="TYRKINASE"/>
</dbReference>
<dbReference type="Gene3D" id="1.10.510.10">
    <property type="entry name" value="Transferase(Phosphotransferase) domain 1"/>
    <property type="match status" value="1"/>
</dbReference>
<evidence type="ECO:0000256" key="3">
    <source>
        <dbReference type="ARBA" id="ARBA00022527"/>
    </source>
</evidence>
<dbReference type="PROSITE" id="PS00108">
    <property type="entry name" value="PROTEIN_KINASE_ST"/>
    <property type="match status" value="1"/>
</dbReference>
<keyword evidence="3" id="KW-0723">Serine/threonine-protein kinase</keyword>
<dbReference type="PROSITE" id="PS51671">
    <property type="entry name" value="ACT"/>
    <property type="match status" value="1"/>
</dbReference>
<dbReference type="InterPro" id="IPR011009">
    <property type="entry name" value="Kinase-like_dom_sf"/>
</dbReference>
<dbReference type="PANTHER" id="PTHR44329:SF128">
    <property type="entry name" value="SERINE_THREONINE-PROTEIN KINASE STY46"/>
    <property type="match status" value="1"/>
</dbReference>
<dbReference type="GO" id="GO:0004674">
    <property type="term" value="F:protein serine/threonine kinase activity"/>
    <property type="evidence" value="ECO:0000318"/>
    <property type="project" value="GO_Central"/>
</dbReference>
<dbReference type="EMBL" id="LFYR01000653">
    <property type="protein sequence ID" value="KMZ71863.1"/>
    <property type="molecule type" value="Genomic_DNA"/>
</dbReference>
<dbReference type="Proteomes" id="UP000036987">
    <property type="component" value="Unassembled WGS sequence"/>
</dbReference>
<evidence type="ECO:0000256" key="1">
    <source>
        <dbReference type="ARBA" id="ARBA00010507"/>
    </source>
</evidence>
<dbReference type="SUPFAM" id="SSF56112">
    <property type="entry name" value="Protein kinase-like (PK-like)"/>
    <property type="match status" value="1"/>
</dbReference>
<evidence type="ECO:0000259" key="11">
    <source>
        <dbReference type="PROSITE" id="PS50011"/>
    </source>
</evidence>
<dbReference type="PANTHER" id="PTHR44329">
    <property type="entry name" value="SERINE/THREONINE-PROTEIN KINASE TNNI3K-RELATED"/>
    <property type="match status" value="1"/>
</dbReference>
<dbReference type="AlphaFoldDB" id="A0A0K9PS19"/>
<evidence type="ECO:0000256" key="6">
    <source>
        <dbReference type="ARBA" id="ARBA00022777"/>
    </source>
</evidence>
<comment type="catalytic activity">
    <reaction evidence="8">
        <text>L-threonyl-[protein] + ATP = O-phospho-L-threonyl-[protein] + ADP + H(+)</text>
        <dbReference type="Rhea" id="RHEA:46608"/>
        <dbReference type="Rhea" id="RHEA-COMP:11060"/>
        <dbReference type="Rhea" id="RHEA-COMP:11605"/>
        <dbReference type="ChEBI" id="CHEBI:15378"/>
        <dbReference type="ChEBI" id="CHEBI:30013"/>
        <dbReference type="ChEBI" id="CHEBI:30616"/>
        <dbReference type="ChEBI" id="CHEBI:61977"/>
        <dbReference type="ChEBI" id="CHEBI:456216"/>
        <dbReference type="EC" id="2.7.11.1"/>
    </reaction>
</comment>
<dbReference type="Gene3D" id="3.30.70.260">
    <property type="match status" value="1"/>
</dbReference>